<dbReference type="AlphaFoldDB" id="A0A2S1LXP7"/>
<name>A0A2S1LXP7_9SPIR</name>
<sequence length="477" mass="54583">MRNNILIFFLLVTFYSYAQVNQVLTEISPLSISSKSGKGSIYLRVSKSSNYILTFDSLMDSDFVYMIYDIVDKRYITDKVKKRDAKIKLDKERLYAVIYITSEDASINVSITDLDLSIISDNILKAKASNIKKEDKIFLLKDLPSLRLDFKLKKYILRIHKRNIYLAYQMEGSDNIKVSAFIENIGWFDINSAVNENVTDVVYFDFAINSKGELYVAFATKSTNNFFSELLVKKFNSRKWIDISPKLRDNIGGLVNISIDKRDNLYLAYLREAGSEYKINFIINKGYGNAWSSAIGSYISKGNANIDASNIGIISDPFLGIFYNYKIDNYVKSEFVIDKGKIWSNTNTQSANMANSVKILASSKSNQVILSYITKDRPVISISTLKCDEWRNISPNISINGINSDIVSYRGTLFLTFEDGNDIRLIYFDNNDWYFLNGSEIFGESVCKPQFGNYQNEGFVLSYFRLDLKVLFLRLVS</sequence>
<protein>
    <submittedName>
        <fullName evidence="1">Uncharacterized protein</fullName>
    </submittedName>
</protein>
<gene>
    <name evidence="1" type="ORF">CR532_03785</name>
</gene>
<dbReference type="EMBL" id="CP025785">
    <property type="protein sequence ID" value="AWG43074.1"/>
    <property type="molecule type" value="Genomic_DNA"/>
</dbReference>
<evidence type="ECO:0000313" key="2">
    <source>
        <dbReference type="Proteomes" id="UP000244655"/>
    </source>
</evidence>
<dbReference type="Proteomes" id="UP000244655">
    <property type="component" value="Chromosome"/>
</dbReference>
<keyword evidence="2" id="KW-1185">Reference proteome</keyword>
<organism evidence="1 2">
    <name type="scientific">Candidatus Borreliella tachyglossi</name>
    <dbReference type="NCBI Taxonomy" id="1964448"/>
    <lineage>
        <taxon>Bacteria</taxon>
        <taxon>Pseudomonadati</taxon>
        <taxon>Spirochaetota</taxon>
        <taxon>Spirochaetia</taxon>
        <taxon>Spirochaetales</taxon>
        <taxon>Borreliaceae</taxon>
        <taxon>Borreliella</taxon>
    </lineage>
</organism>
<reference evidence="1 2" key="1">
    <citation type="submission" date="2018-01" db="EMBL/GenBank/DDBJ databases">
        <title>Genome sequence of Borrelia tachyglossi.</title>
        <authorList>
            <person name="Gofton A.W."/>
        </authorList>
    </citation>
    <scope>NUCLEOTIDE SEQUENCE [LARGE SCALE GENOMIC DNA]</scope>
    <source>
        <strain evidence="1 2">Bc-F10-1268</strain>
    </source>
</reference>
<dbReference type="RefSeq" id="WP_108729473.1">
    <property type="nucleotide sequence ID" value="NZ_CP025785.1"/>
</dbReference>
<proteinExistence type="predicted"/>
<accession>A0A2S1LXP7</accession>
<dbReference type="OrthoDB" id="350914at2"/>
<evidence type="ECO:0000313" key="1">
    <source>
        <dbReference type="EMBL" id="AWG43074.1"/>
    </source>
</evidence>